<keyword evidence="3" id="KW-1185">Reference proteome</keyword>
<dbReference type="PANTHER" id="PTHR37038">
    <property type="entry name" value="TRANSCRIPTIONAL REGULATOR-RELATED"/>
    <property type="match status" value="1"/>
</dbReference>
<dbReference type="GO" id="GO:0003677">
    <property type="term" value="F:DNA binding"/>
    <property type="evidence" value="ECO:0007669"/>
    <property type="project" value="InterPro"/>
</dbReference>
<organism evidence="2 3">
    <name type="scientific">Oenococcus kitaharae DSM 17330</name>
    <dbReference type="NCBI Taxonomy" id="1045004"/>
    <lineage>
        <taxon>Bacteria</taxon>
        <taxon>Bacillati</taxon>
        <taxon>Bacillota</taxon>
        <taxon>Bacilli</taxon>
        <taxon>Lactobacillales</taxon>
        <taxon>Lactobacillaceae</taxon>
        <taxon>Oenococcus</taxon>
    </lineage>
</organism>
<dbReference type="InterPro" id="IPR010982">
    <property type="entry name" value="Lambda_DNA-bd_dom_sf"/>
</dbReference>
<dbReference type="InterPro" id="IPR011990">
    <property type="entry name" value="TPR-like_helical_dom_sf"/>
</dbReference>
<dbReference type="SMART" id="SM00530">
    <property type="entry name" value="HTH_XRE"/>
    <property type="match status" value="1"/>
</dbReference>
<dbReference type="EMBL" id="AFVZ01000001">
    <property type="protein sequence ID" value="EHN58908.1"/>
    <property type="molecule type" value="Genomic_DNA"/>
</dbReference>
<sequence>MDRLSKTNAGQLFHKIRNNRGFSVAQLSSGILSPSTINKFEAGTIQLSFFNLAPLLQKMDYSLDDFYNQVQTSSASASYRKFLDGFESIYQENDLPTLKKASQELCAVYEKDQNFQSLIQAATAISLTKSVDQSYETNPLITQRITEYLLKVNYWGKLEVAIFNNCSFLLTSQMVKTITKELIYSQSVSALALINVADLMYQRQEYQLAKEIVKQVENLRLNQNDLVTRFKFLFMKNLLTLDASTARVRNQQLIDGSLRSLGSNSLASTFEVYMTKHSFPNT</sequence>
<evidence type="ECO:0000313" key="2">
    <source>
        <dbReference type="EMBL" id="EHN58908.1"/>
    </source>
</evidence>
<dbReference type="NCBIfam" id="TIGR01716">
    <property type="entry name" value="RGG_Cterm"/>
    <property type="match status" value="1"/>
</dbReference>
<dbReference type="HOGENOM" id="CLU_072045_1_2_9"/>
<name>G9WI23_9LACO</name>
<comment type="caution">
    <text evidence="2">The sequence shown here is derived from an EMBL/GenBank/DDBJ whole genome shotgun (WGS) entry which is preliminary data.</text>
</comment>
<dbReference type="Pfam" id="PF21259">
    <property type="entry name" value="Rgg_C"/>
    <property type="match status" value="1"/>
</dbReference>
<dbReference type="Gene3D" id="1.25.40.10">
    <property type="entry name" value="Tetratricopeptide repeat domain"/>
    <property type="match status" value="1"/>
</dbReference>
<protein>
    <submittedName>
        <fullName evidence="2">MutR family transcriptional regulator</fullName>
    </submittedName>
</protein>
<dbReference type="PROSITE" id="PS50943">
    <property type="entry name" value="HTH_CROC1"/>
    <property type="match status" value="1"/>
</dbReference>
<dbReference type="Pfam" id="PF01381">
    <property type="entry name" value="HTH_3"/>
    <property type="match status" value="1"/>
</dbReference>
<accession>G9WI23</accession>
<gene>
    <name evidence="2" type="ORF">OKIT_0799</name>
</gene>
<dbReference type="PATRIC" id="fig|1045004.4.peg.802"/>
<dbReference type="CDD" id="cd00093">
    <property type="entry name" value="HTH_XRE"/>
    <property type="match status" value="1"/>
</dbReference>
<dbReference type="OrthoDB" id="2151559at2"/>
<dbReference type="SUPFAM" id="SSF47413">
    <property type="entry name" value="lambda repressor-like DNA-binding domains"/>
    <property type="match status" value="1"/>
</dbReference>
<dbReference type="RefSeq" id="WP_007745508.1">
    <property type="nucleotide sequence ID" value="NZ_CM001398.1"/>
</dbReference>
<evidence type="ECO:0000313" key="3">
    <source>
        <dbReference type="Proteomes" id="UP000004959"/>
    </source>
</evidence>
<dbReference type="eggNOG" id="COG1396">
    <property type="taxonomic scope" value="Bacteria"/>
</dbReference>
<feature type="domain" description="HTH cro/C1-type" evidence="1">
    <location>
        <begin position="15"/>
        <end position="66"/>
    </location>
</feature>
<dbReference type="AlphaFoldDB" id="G9WI23"/>
<dbReference type="STRING" id="336988.NT96_08365"/>
<evidence type="ECO:0000259" key="1">
    <source>
        <dbReference type="PROSITE" id="PS50943"/>
    </source>
</evidence>
<reference evidence="2 3" key="1">
    <citation type="journal article" date="2012" name="PLoS ONE">
        <title>Functional divergence in the genus oenococcus as predicted by genome sequencing of the newly-described species, Oenococcus kitaharae.</title>
        <authorList>
            <person name="Borneman A.R."/>
            <person name="McCarthy J.M."/>
            <person name="Chambers P.J."/>
            <person name="Bartowsky E.J."/>
        </authorList>
    </citation>
    <scope>NUCLEOTIDE SEQUENCE [LARGE SCALE GENOMIC DNA]</scope>
    <source>
        <strain evidence="3">DSM17330</strain>
    </source>
</reference>
<dbReference type="InterPro" id="IPR001387">
    <property type="entry name" value="Cro/C1-type_HTH"/>
</dbReference>
<dbReference type="Proteomes" id="UP000004959">
    <property type="component" value="Chromosome"/>
</dbReference>
<proteinExistence type="predicted"/>
<dbReference type="InterPro" id="IPR053163">
    <property type="entry name" value="HTH-type_regulator_Rgg"/>
</dbReference>
<dbReference type="InterPro" id="IPR010057">
    <property type="entry name" value="Transcription_activator_Rgg_C"/>
</dbReference>